<dbReference type="EMBL" id="AK293720">
    <property type="protein sequence ID" value="BAG57151.1"/>
    <property type="molecule type" value="mRNA"/>
</dbReference>
<accession>B4DEP0</accession>
<dbReference type="PeptideAtlas" id="B4DEP0"/>
<evidence type="ECO:0000313" key="1">
    <source>
        <dbReference type="EMBL" id="BAG57151.1"/>
    </source>
</evidence>
<protein>
    <submittedName>
        <fullName evidence="1">cDNA FLJ59012, highly similar to Homo sapiens fatty acid desaturase domain family, member 6 (FADS6), mRNA</fullName>
    </submittedName>
</protein>
<dbReference type="AlphaFoldDB" id="B4DEP0"/>
<dbReference type="InterPro" id="IPR012171">
    <property type="entry name" value="Fatty_acid_desaturase"/>
</dbReference>
<organism evidence="1">
    <name type="scientific">Homo sapiens</name>
    <name type="common">Human</name>
    <dbReference type="NCBI Taxonomy" id="9606"/>
    <lineage>
        <taxon>Eukaryota</taxon>
        <taxon>Metazoa</taxon>
        <taxon>Chordata</taxon>
        <taxon>Craniata</taxon>
        <taxon>Vertebrata</taxon>
        <taxon>Euteleostomi</taxon>
        <taxon>Mammalia</taxon>
        <taxon>Eutheria</taxon>
        <taxon>Euarchontoglires</taxon>
        <taxon>Primates</taxon>
        <taxon>Haplorrhini</taxon>
        <taxon>Catarrhini</taxon>
        <taxon>Hominidae</taxon>
        <taxon>Homo</taxon>
    </lineage>
</organism>
<dbReference type="PANTHER" id="PTHR19353:SF13">
    <property type="entry name" value="FATTY ACID DESATURASE 6"/>
    <property type="match status" value="1"/>
</dbReference>
<dbReference type="PANTHER" id="PTHR19353">
    <property type="entry name" value="FATTY ACID DESATURASE 2"/>
    <property type="match status" value="1"/>
</dbReference>
<sequence>MQGLRRWGCSPGSQRSCIAQLCLTGTPVSFLVPSSRCAQPSLQSTPRMGTSRCTMPTPTWWAWGTPARGGCLASTAMSTCSLLLSSSPSPLHWWLSHIGLPMFSRDNKPRRIHMMSLGVLNLARLPVLDWAFGHSIISCHVEHHLFPRLSDNMCLKVKPVVSQFLREKQLPYNEDSYLARFQLFLRRYEEFMVQAPPITELVGL</sequence>
<proteinExistence type="evidence at transcript level"/>
<name>B4DEP0_HUMAN</name>
<reference evidence="1" key="1">
    <citation type="submission" date="2007-10" db="EMBL/GenBank/DDBJ databases">
        <title>NEDO human cDNA sequencing project focused on splicing variants.</title>
        <authorList>
            <person name="Wakamatsu A."/>
            <person name="Yamamoto J."/>
            <person name="Kimura K."/>
            <person name="Ishii S."/>
            <person name="Watanabe K."/>
            <person name="Sugiyama A."/>
            <person name="Murakawa K."/>
            <person name="Kaida T."/>
            <person name="Tsuchiya K."/>
            <person name="Fukuzumi Y."/>
            <person name="Kumagai A."/>
            <person name="Oishi Y."/>
            <person name="Yamamoto S."/>
            <person name="Ono Y."/>
            <person name="Komori Y."/>
            <person name="Yamazaki M."/>
            <person name="Kisu Y."/>
            <person name="Nishikawa T."/>
            <person name="Sugano S."/>
            <person name="Nomura N."/>
            <person name="Isogai T."/>
        </authorList>
    </citation>
    <scope>NUCLEOTIDE SEQUENCE</scope>
    <source>
        <tissue evidence="1">Cerebellum</tissue>
    </source>
</reference>
<dbReference type="GO" id="GO:0016491">
    <property type="term" value="F:oxidoreductase activity"/>
    <property type="evidence" value="ECO:0007669"/>
    <property type="project" value="InterPro"/>
</dbReference>